<dbReference type="EC" id="3.1.1.29" evidence="1 7"/>
<proteinExistence type="inferred from homology"/>
<evidence type="ECO:0000256" key="2">
    <source>
        <dbReference type="ARBA" id="ARBA00022555"/>
    </source>
</evidence>
<gene>
    <name evidence="9" type="ORF">COW96_02910</name>
</gene>
<dbReference type="Pfam" id="PF01195">
    <property type="entry name" value="Pept_tRNA_hydro"/>
    <property type="match status" value="1"/>
</dbReference>
<evidence type="ECO:0000256" key="5">
    <source>
        <dbReference type="ARBA" id="ARBA00038063"/>
    </source>
</evidence>
<evidence type="ECO:0000256" key="8">
    <source>
        <dbReference type="RuleBase" id="RU004320"/>
    </source>
</evidence>
<dbReference type="Gene3D" id="3.40.50.1470">
    <property type="entry name" value="Peptidyl-tRNA hydrolase"/>
    <property type="match status" value="1"/>
</dbReference>
<comment type="caution">
    <text evidence="9">The sequence shown here is derived from an EMBL/GenBank/DDBJ whole genome shotgun (WGS) entry which is preliminary data.</text>
</comment>
<dbReference type="CDD" id="cd00462">
    <property type="entry name" value="PTH"/>
    <property type="match status" value="1"/>
</dbReference>
<accession>A0A2H0C384</accession>
<evidence type="ECO:0000313" key="10">
    <source>
        <dbReference type="Proteomes" id="UP000230802"/>
    </source>
</evidence>
<dbReference type="PANTHER" id="PTHR17224:SF1">
    <property type="entry name" value="PEPTIDYL-TRNA HYDROLASE"/>
    <property type="match status" value="1"/>
</dbReference>
<evidence type="ECO:0000313" key="9">
    <source>
        <dbReference type="EMBL" id="PIP64377.1"/>
    </source>
</evidence>
<dbReference type="InterPro" id="IPR036416">
    <property type="entry name" value="Pept_tRNA_hydro_sf"/>
</dbReference>
<evidence type="ECO:0000256" key="4">
    <source>
        <dbReference type="ARBA" id="ARBA00022884"/>
    </source>
</evidence>
<name>A0A2H0C384_9BACT</name>
<dbReference type="PANTHER" id="PTHR17224">
    <property type="entry name" value="PEPTIDYL-TRNA HYDROLASE"/>
    <property type="match status" value="1"/>
</dbReference>
<keyword evidence="3 7" id="KW-0378">Hydrolase</keyword>
<dbReference type="InterPro" id="IPR001328">
    <property type="entry name" value="Pept_tRNA_hydro"/>
</dbReference>
<evidence type="ECO:0000256" key="1">
    <source>
        <dbReference type="ARBA" id="ARBA00013260"/>
    </source>
</evidence>
<reference evidence="9 10" key="1">
    <citation type="submission" date="2017-09" db="EMBL/GenBank/DDBJ databases">
        <title>Depth-based differentiation of microbial function through sediment-hosted aquifers and enrichment of novel symbionts in the deep terrestrial subsurface.</title>
        <authorList>
            <person name="Probst A.J."/>
            <person name="Ladd B."/>
            <person name="Jarett J.K."/>
            <person name="Geller-Mcgrath D.E."/>
            <person name="Sieber C.M."/>
            <person name="Emerson J.B."/>
            <person name="Anantharaman K."/>
            <person name="Thomas B.C."/>
            <person name="Malmstrom R."/>
            <person name="Stieglmeier M."/>
            <person name="Klingl A."/>
            <person name="Woyke T."/>
            <person name="Ryan C.M."/>
            <person name="Banfield J.F."/>
        </authorList>
    </citation>
    <scope>NUCLEOTIDE SEQUENCE [LARGE SCALE GENOMIC DNA]</scope>
    <source>
        <strain evidence="9">CG22_combo_CG10-13_8_21_14_all_33_16</strain>
    </source>
</reference>
<comment type="catalytic activity">
    <reaction evidence="7">
        <text>an N-acyl-L-alpha-aminoacyl-tRNA + H2O = an N-acyl-L-amino acid + a tRNA + H(+)</text>
        <dbReference type="Rhea" id="RHEA:54448"/>
        <dbReference type="Rhea" id="RHEA-COMP:10123"/>
        <dbReference type="Rhea" id="RHEA-COMP:13883"/>
        <dbReference type="ChEBI" id="CHEBI:15377"/>
        <dbReference type="ChEBI" id="CHEBI:15378"/>
        <dbReference type="ChEBI" id="CHEBI:59874"/>
        <dbReference type="ChEBI" id="CHEBI:78442"/>
        <dbReference type="ChEBI" id="CHEBI:138191"/>
        <dbReference type="EC" id="3.1.1.29"/>
    </reaction>
</comment>
<dbReference type="NCBIfam" id="TIGR00447">
    <property type="entry name" value="pth"/>
    <property type="match status" value="1"/>
</dbReference>
<dbReference type="AlphaFoldDB" id="A0A2H0C384"/>
<evidence type="ECO:0000256" key="3">
    <source>
        <dbReference type="ARBA" id="ARBA00022801"/>
    </source>
</evidence>
<dbReference type="GO" id="GO:0000049">
    <property type="term" value="F:tRNA binding"/>
    <property type="evidence" value="ECO:0007669"/>
    <property type="project" value="UniProtKB-KW"/>
</dbReference>
<dbReference type="PROSITE" id="PS01195">
    <property type="entry name" value="PEPT_TRNA_HYDROL_1"/>
    <property type="match status" value="1"/>
</dbReference>
<protein>
    <recommendedName>
        <fullName evidence="6 7">Peptidyl-tRNA hydrolase</fullName>
        <ecNumber evidence="1 7">3.1.1.29</ecNumber>
    </recommendedName>
</protein>
<dbReference type="GO" id="GO:0004045">
    <property type="term" value="F:peptidyl-tRNA hydrolase activity"/>
    <property type="evidence" value="ECO:0007669"/>
    <property type="project" value="UniProtKB-EC"/>
</dbReference>
<keyword evidence="4" id="KW-0694">RNA-binding</keyword>
<sequence length="225" mass="25896">MLHVLRFAFRALRYTFCVTRLMKLIVGLGNPGEKYQNNRHNVGFQFLDYLIGKVQSQSANRRIKFKSNKYLLSEIYEIPPNSSLLTPNYSPLLLAKPQTFMNHSGRAVKLLTTNYSLLTTDLIVVHDDLDIPLGKFKIQTGTGPQLHNGIDSINASLKTHDYLRIRIGVDARPPENRINGETRRRLVPGETYVLQNFTKEEQSRLPLIFNKLFERIIIEKIISDK</sequence>
<dbReference type="EMBL" id="PCTD01000127">
    <property type="protein sequence ID" value="PIP64377.1"/>
    <property type="molecule type" value="Genomic_DNA"/>
</dbReference>
<keyword evidence="2" id="KW-0820">tRNA-binding</keyword>
<evidence type="ECO:0000256" key="7">
    <source>
        <dbReference type="RuleBase" id="RU000673"/>
    </source>
</evidence>
<dbReference type="Proteomes" id="UP000230802">
    <property type="component" value="Unassembled WGS sequence"/>
</dbReference>
<organism evidence="9 10">
    <name type="scientific">Candidatus Roizmanbacteria bacterium CG22_combo_CG10-13_8_21_14_all_33_16</name>
    <dbReference type="NCBI Taxonomy" id="1974859"/>
    <lineage>
        <taxon>Bacteria</taxon>
        <taxon>Candidatus Roizmaniibacteriota</taxon>
    </lineage>
</organism>
<dbReference type="SUPFAM" id="SSF53178">
    <property type="entry name" value="Peptidyl-tRNA hydrolase-like"/>
    <property type="match status" value="1"/>
</dbReference>
<dbReference type="InterPro" id="IPR018171">
    <property type="entry name" value="Pept_tRNA_hydro_CS"/>
</dbReference>
<evidence type="ECO:0000256" key="6">
    <source>
        <dbReference type="ARBA" id="ARBA00050038"/>
    </source>
</evidence>
<comment type="similarity">
    <text evidence="5 8">Belongs to the PTH family.</text>
</comment>